<protein>
    <submittedName>
        <fullName evidence="2">Uncharacterized protein</fullName>
    </submittedName>
</protein>
<dbReference type="AlphaFoldDB" id="U2V0A1"/>
<keyword evidence="3" id="KW-1185">Reference proteome</keyword>
<organism evidence="2 3">
    <name type="scientific">Olsenella profusa F0195</name>
    <dbReference type="NCBI Taxonomy" id="1125712"/>
    <lineage>
        <taxon>Bacteria</taxon>
        <taxon>Bacillati</taxon>
        <taxon>Actinomycetota</taxon>
        <taxon>Coriobacteriia</taxon>
        <taxon>Coriobacteriales</taxon>
        <taxon>Atopobiaceae</taxon>
        <taxon>Olsenella</taxon>
    </lineage>
</organism>
<sequence>MEESLEEGWEGFTGVVAPREPAHPRGVPAEYVMWPFDVKLSYRGRPWCTVRLEVGYDEIGDAEQADVELAPDVAGAFARVGLPAPGPVPLMAGPYQIAQKLHRVSAPGSDRARDLVDLQLAVGECIDYDAARRVCERLFAYRRLQGWPPTVVKGEGWDSIYAAESEGLDVLPTADGAVSWVNGLIGRIAGAGGAPGA</sequence>
<dbReference type="STRING" id="1125712.HMPREF1316_0622"/>
<dbReference type="Pfam" id="PF08843">
    <property type="entry name" value="AbiEii"/>
    <property type="match status" value="1"/>
</dbReference>
<evidence type="ECO:0000313" key="3">
    <source>
        <dbReference type="Proteomes" id="UP000016638"/>
    </source>
</evidence>
<evidence type="ECO:0000313" key="2">
    <source>
        <dbReference type="EMBL" id="ERL06121.1"/>
    </source>
</evidence>
<comment type="caution">
    <text evidence="2">The sequence shown here is derived from an EMBL/GenBank/DDBJ whole genome shotgun (WGS) entry which is preliminary data.</text>
</comment>
<dbReference type="InterPro" id="IPR014942">
    <property type="entry name" value="AbiEii"/>
</dbReference>
<dbReference type="eggNOG" id="ENOG5030H3T">
    <property type="taxonomic scope" value="Bacteria"/>
</dbReference>
<dbReference type="RefSeq" id="WP_021727177.1">
    <property type="nucleotide sequence ID" value="NZ_AWEZ01000069.1"/>
</dbReference>
<reference evidence="2 3" key="1">
    <citation type="submission" date="2013-08" db="EMBL/GenBank/DDBJ databases">
        <authorList>
            <person name="Durkin A.S."/>
            <person name="Haft D.R."/>
            <person name="McCorrison J."/>
            <person name="Torralba M."/>
            <person name="Gillis M."/>
            <person name="Haft D.H."/>
            <person name="Methe B."/>
            <person name="Sutton G."/>
            <person name="Nelson K.E."/>
        </authorList>
    </citation>
    <scope>NUCLEOTIDE SEQUENCE [LARGE SCALE GENOMIC DNA]</scope>
    <source>
        <strain evidence="2 3">F0195</strain>
    </source>
</reference>
<accession>U2V0A1</accession>
<dbReference type="EMBL" id="AWEZ01000069">
    <property type="protein sequence ID" value="ERL06121.1"/>
    <property type="molecule type" value="Genomic_DNA"/>
</dbReference>
<dbReference type="Proteomes" id="UP000016638">
    <property type="component" value="Unassembled WGS sequence"/>
</dbReference>
<gene>
    <name evidence="2" type="ORF">HMPREF1316_0622</name>
</gene>
<evidence type="ECO:0000256" key="1">
    <source>
        <dbReference type="SAM" id="MobiDB-lite"/>
    </source>
</evidence>
<feature type="region of interest" description="Disordered" evidence="1">
    <location>
        <begin position="1"/>
        <end position="20"/>
    </location>
</feature>
<dbReference type="PATRIC" id="fig|1125712.3.peg.2281"/>
<proteinExistence type="predicted"/>
<name>U2V0A1_9ACTN</name>